<dbReference type="Proteomes" id="UP000191024">
    <property type="component" value="Chromosome C"/>
</dbReference>
<dbReference type="AlphaFoldDB" id="A0A1G4J1I9"/>
<dbReference type="InterPro" id="IPR050228">
    <property type="entry name" value="Carboxylesterase_BioH"/>
</dbReference>
<proteinExistence type="predicted"/>
<name>A0A1G4J1I9_9SACH</name>
<dbReference type="PANTHER" id="PTHR43194">
    <property type="entry name" value="HYDROLASE ALPHA/BETA FOLD FAMILY"/>
    <property type="match status" value="1"/>
</dbReference>
<dbReference type="InterPro" id="IPR000073">
    <property type="entry name" value="AB_hydrolase_1"/>
</dbReference>
<accession>A0A1G4J1I9</accession>
<reference evidence="3" key="1">
    <citation type="submission" date="2016-03" db="EMBL/GenBank/DDBJ databases">
        <authorList>
            <person name="Devillers H."/>
        </authorList>
    </citation>
    <scope>NUCLEOTIDE SEQUENCE [LARGE SCALE GENOMIC DNA]</scope>
</reference>
<dbReference type="STRING" id="1230905.A0A1G4J1I9"/>
<organism evidence="2 3">
    <name type="scientific">Lachancea mirantina</name>
    <dbReference type="NCBI Taxonomy" id="1230905"/>
    <lineage>
        <taxon>Eukaryota</taxon>
        <taxon>Fungi</taxon>
        <taxon>Dikarya</taxon>
        <taxon>Ascomycota</taxon>
        <taxon>Saccharomycotina</taxon>
        <taxon>Saccharomycetes</taxon>
        <taxon>Saccharomycetales</taxon>
        <taxon>Saccharomycetaceae</taxon>
        <taxon>Lachancea</taxon>
    </lineage>
</organism>
<protein>
    <submittedName>
        <fullName evidence="2">LAMI_0C03070g1_1</fullName>
    </submittedName>
</protein>
<dbReference type="Pfam" id="PF12697">
    <property type="entry name" value="Abhydrolase_6"/>
    <property type="match status" value="1"/>
</dbReference>
<dbReference type="InterPro" id="IPR029058">
    <property type="entry name" value="AB_hydrolase_fold"/>
</dbReference>
<keyword evidence="3" id="KW-1185">Reference proteome</keyword>
<dbReference type="OrthoDB" id="94039at2759"/>
<evidence type="ECO:0000259" key="1">
    <source>
        <dbReference type="Pfam" id="PF12697"/>
    </source>
</evidence>
<dbReference type="EMBL" id="LT598466">
    <property type="protein sequence ID" value="SCU83403.1"/>
    <property type="molecule type" value="Genomic_DNA"/>
</dbReference>
<evidence type="ECO:0000313" key="2">
    <source>
        <dbReference type="EMBL" id="SCU83403.1"/>
    </source>
</evidence>
<dbReference type="PANTHER" id="PTHR43194:SF2">
    <property type="entry name" value="PEROXISOMAL MEMBRANE PROTEIN LPX1"/>
    <property type="match status" value="1"/>
</dbReference>
<dbReference type="Gene3D" id="3.40.50.1820">
    <property type="entry name" value="alpha/beta hydrolase"/>
    <property type="match status" value="1"/>
</dbReference>
<dbReference type="SUPFAM" id="SSF53474">
    <property type="entry name" value="alpha/beta-Hydrolases"/>
    <property type="match status" value="1"/>
</dbReference>
<feature type="domain" description="AB hydrolase-1" evidence="1">
    <location>
        <begin position="56"/>
        <end position="322"/>
    </location>
</feature>
<gene>
    <name evidence="2" type="ORF">LAMI_0C03070G</name>
</gene>
<evidence type="ECO:0000313" key="3">
    <source>
        <dbReference type="Proteomes" id="UP000191024"/>
    </source>
</evidence>
<sequence>MSTIYKKETKTGKAIFPRSDRNSTLDFTRDRLEIVYDVFTARDGNQQQDGAPCINLVFLHPSGMSRVIWEDYLQDFFQHSTSWTVGKIILLDQVNHGDSGVINKNKLGSIYDWSDGSRDVCEIASKELFSQNGDNNGFNIVIGHSMGGFQALGCGVLYPGLFDLIICIEPVVLMKNIHNPENVTKIPIAFHDGLWSKMTDQFNDLNHFEKFLCKGSFYVTAQENVRDRISDFEKMTLENGTIKTKMDKYQHMITYLCLRPYASWLMGNLRFLTPAVVCLYGEKSKWCPKENRELLKREIKNYKEEDLVGADHLVTIENPELLSAKLCEHIKQFLKETPRKQQRPLTAEDRLKRFKYLYADLLKQRVGRGFPKV</sequence>